<accession>D8J8F1</accession>
<gene>
    <name evidence="2" type="ordered locus">HacjB3_14080</name>
    <name evidence="3" type="ORF">C497_09298</name>
</gene>
<dbReference type="PATRIC" id="fig|795797.18.peg.2817"/>
<dbReference type="KEGG" id="hje:HacjB3_14080"/>
<dbReference type="InterPro" id="IPR043899">
    <property type="entry name" value="DUF5789"/>
</dbReference>
<dbReference type="Pfam" id="PF19102">
    <property type="entry name" value="DUF5789"/>
    <property type="match status" value="1"/>
</dbReference>
<reference evidence="3 5" key="2">
    <citation type="journal article" date="2014" name="PLoS Genet.">
        <title>Phylogenetically driven sequencing of extremely halophilic archaea reveals strategies for static and dynamic osmo-response.</title>
        <authorList>
            <person name="Becker E.A."/>
            <person name="Seitzer P.M."/>
            <person name="Tritt A."/>
            <person name="Larsen D."/>
            <person name="Krusor M."/>
            <person name="Yao A.I."/>
            <person name="Wu D."/>
            <person name="Madern D."/>
            <person name="Eisen J.A."/>
            <person name="Darling A.E."/>
            <person name="Facciotti M.T."/>
        </authorList>
    </citation>
    <scope>NUCLEOTIDE SEQUENCE [LARGE SCALE GENOMIC DNA]</scope>
    <source>
        <strain evidence="3">B3</strain>
        <strain evidence="5">DSM 18796 / CECT 7217 / JCM 14584 / KCTC 4019 / B3</strain>
    </source>
</reference>
<dbReference type="AlphaFoldDB" id="D8J8F1"/>
<feature type="compositionally biased region" description="Acidic residues" evidence="1">
    <location>
        <begin position="1"/>
        <end position="13"/>
    </location>
</feature>
<dbReference type="Proteomes" id="UP000011645">
    <property type="component" value="Unassembled WGS sequence"/>
</dbReference>
<feature type="region of interest" description="Disordered" evidence="1">
    <location>
        <begin position="1"/>
        <end position="23"/>
    </location>
</feature>
<dbReference type="eggNOG" id="arCOG06212">
    <property type="taxonomic scope" value="Archaea"/>
</dbReference>
<dbReference type="OrthoDB" id="195084at2157"/>
<evidence type="ECO:0000313" key="2">
    <source>
        <dbReference type="EMBL" id="ADJ16197.1"/>
    </source>
</evidence>
<keyword evidence="5" id="KW-1185">Reference proteome</keyword>
<dbReference type="RefSeq" id="WP_008416228.1">
    <property type="nucleotide sequence ID" value="NC_014297.1"/>
</dbReference>
<dbReference type="GeneID" id="9420632"/>
<evidence type="ECO:0000313" key="3">
    <source>
        <dbReference type="EMBL" id="ELY37625.1"/>
    </source>
</evidence>
<proteinExistence type="predicted"/>
<evidence type="ECO:0000313" key="4">
    <source>
        <dbReference type="Proteomes" id="UP000000390"/>
    </source>
</evidence>
<dbReference type="EMBL" id="CP002062">
    <property type="protein sequence ID" value="ADJ16197.1"/>
    <property type="molecule type" value="Genomic_DNA"/>
</dbReference>
<organism evidence="2 4">
    <name type="scientific">Halalkalicoccus jeotgali (strain DSM 18796 / CECT 7217 / JCM 14584 / KCTC 4019 / B3)</name>
    <dbReference type="NCBI Taxonomy" id="795797"/>
    <lineage>
        <taxon>Archaea</taxon>
        <taxon>Methanobacteriati</taxon>
        <taxon>Methanobacteriota</taxon>
        <taxon>Stenosarchaea group</taxon>
        <taxon>Halobacteria</taxon>
        <taxon>Halobacteriales</taxon>
        <taxon>Halococcaceae</taxon>
        <taxon>Halalkalicoccus</taxon>
    </lineage>
</organism>
<name>D8J8F1_HALJB</name>
<protein>
    <submittedName>
        <fullName evidence="2">Uncharacterized protein</fullName>
    </submittedName>
</protein>
<dbReference type="EMBL" id="AOHV01000025">
    <property type="protein sequence ID" value="ELY37625.1"/>
    <property type="molecule type" value="Genomic_DNA"/>
</dbReference>
<dbReference type="Proteomes" id="UP000000390">
    <property type="component" value="Chromosome"/>
</dbReference>
<dbReference type="HOGENOM" id="CLU_163803_0_0_2"/>
<evidence type="ECO:0000313" key="5">
    <source>
        <dbReference type="Proteomes" id="UP000011645"/>
    </source>
</evidence>
<reference evidence="2 4" key="1">
    <citation type="journal article" date="2010" name="J. Bacteriol.">
        <title>Complete genome sequence of Halalkalicoccus jeotgali B3(T), an extremely halophilic archaeon.</title>
        <authorList>
            <person name="Roh S.W."/>
            <person name="Nam Y.D."/>
            <person name="Nam S.H."/>
            <person name="Choi S.H."/>
            <person name="Park H.S."/>
            <person name="Bae J.W."/>
        </authorList>
    </citation>
    <scope>NUCLEOTIDE SEQUENCE [LARGE SCALE GENOMIC DNA]</scope>
    <source>
        <strain evidence="2">B3</strain>
        <strain evidence="4">DSM 18796 / CECT 7217 / JCM 14584 / KCTC 4019 / B3</strain>
    </source>
</reference>
<sequence>MSDEDEAQEEEAPLVELGDRTPVEGAPIARVASRLYWPVQRSEIRRKEGETVVRTAEGPTSVEELLDGTDITYFESRQEFVDACRDVIGDGPVPSAE</sequence>
<dbReference type="STRING" id="795797.HacjB3_14080"/>
<evidence type="ECO:0000256" key="1">
    <source>
        <dbReference type="SAM" id="MobiDB-lite"/>
    </source>
</evidence>